<dbReference type="InterPro" id="IPR002078">
    <property type="entry name" value="Sigma_54_int"/>
</dbReference>
<dbReference type="PROSITE" id="PS00676">
    <property type="entry name" value="SIGMA54_INTERACT_2"/>
    <property type="match status" value="1"/>
</dbReference>
<dbReference type="Gene3D" id="1.10.8.60">
    <property type="match status" value="1"/>
</dbReference>
<protein>
    <submittedName>
        <fullName evidence="8">Sigma-54-dependent transcriptional regulator</fullName>
    </submittedName>
</protein>
<evidence type="ECO:0000313" key="8">
    <source>
        <dbReference type="EMBL" id="MFD2257139.1"/>
    </source>
</evidence>
<dbReference type="Pfam" id="PF00158">
    <property type="entry name" value="Sigma54_activat"/>
    <property type="match status" value="1"/>
</dbReference>
<evidence type="ECO:0000256" key="3">
    <source>
        <dbReference type="ARBA" id="ARBA00023015"/>
    </source>
</evidence>
<feature type="domain" description="Sigma-54 factor interaction" evidence="6">
    <location>
        <begin position="141"/>
        <end position="370"/>
    </location>
</feature>
<gene>
    <name evidence="8" type="ORF">ACFSSA_10655</name>
</gene>
<evidence type="ECO:0000256" key="4">
    <source>
        <dbReference type="ARBA" id="ARBA00023163"/>
    </source>
</evidence>
<evidence type="ECO:0000259" key="6">
    <source>
        <dbReference type="PROSITE" id="PS50045"/>
    </source>
</evidence>
<evidence type="ECO:0000256" key="2">
    <source>
        <dbReference type="ARBA" id="ARBA00022840"/>
    </source>
</evidence>
<dbReference type="PROSITE" id="PS50045">
    <property type="entry name" value="SIGMA54_INTERACT_4"/>
    <property type="match status" value="1"/>
</dbReference>
<accession>A0ABW5D9K4</accession>
<dbReference type="InterPro" id="IPR002197">
    <property type="entry name" value="HTH_Fis"/>
</dbReference>
<evidence type="ECO:0000256" key="5">
    <source>
        <dbReference type="PROSITE-ProRule" id="PRU00169"/>
    </source>
</evidence>
<dbReference type="Gene3D" id="3.40.50.300">
    <property type="entry name" value="P-loop containing nucleotide triphosphate hydrolases"/>
    <property type="match status" value="1"/>
</dbReference>
<dbReference type="EMBL" id="JBHUIT010000017">
    <property type="protein sequence ID" value="MFD2257139.1"/>
    <property type="molecule type" value="Genomic_DNA"/>
</dbReference>
<dbReference type="Pfam" id="PF00072">
    <property type="entry name" value="Response_reg"/>
    <property type="match status" value="1"/>
</dbReference>
<dbReference type="Pfam" id="PF25601">
    <property type="entry name" value="AAA_lid_14"/>
    <property type="match status" value="1"/>
</dbReference>
<dbReference type="CDD" id="cd00009">
    <property type="entry name" value="AAA"/>
    <property type="match status" value="1"/>
</dbReference>
<dbReference type="SUPFAM" id="SSF52172">
    <property type="entry name" value="CheY-like"/>
    <property type="match status" value="1"/>
</dbReference>
<dbReference type="Gene3D" id="3.40.50.2300">
    <property type="match status" value="1"/>
</dbReference>
<organism evidence="8 9">
    <name type="scientific">Luteolibacter algae</name>
    <dbReference type="NCBI Taxonomy" id="454151"/>
    <lineage>
        <taxon>Bacteria</taxon>
        <taxon>Pseudomonadati</taxon>
        <taxon>Verrucomicrobiota</taxon>
        <taxon>Verrucomicrobiia</taxon>
        <taxon>Verrucomicrobiales</taxon>
        <taxon>Verrucomicrobiaceae</taxon>
        <taxon>Luteolibacter</taxon>
    </lineage>
</organism>
<keyword evidence="5" id="KW-0597">Phosphoprotein</keyword>
<dbReference type="PROSITE" id="PS50110">
    <property type="entry name" value="RESPONSE_REGULATORY"/>
    <property type="match status" value="1"/>
</dbReference>
<dbReference type="InterPro" id="IPR009057">
    <property type="entry name" value="Homeodomain-like_sf"/>
</dbReference>
<dbReference type="InterPro" id="IPR025943">
    <property type="entry name" value="Sigma_54_int_dom_ATP-bd_2"/>
</dbReference>
<dbReference type="Gene3D" id="1.10.10.60">
    <property type="entry name" value="Homeodomain-like"/>
    <property type="match status" value="1"/>
</dbReference>
<dbReference type="SMART" id="SM00448">
    <property type="entry name" value="REC"/>
    <property type="match status" value="1"/>
</dbReference>
<dbReference type="SUPFAM" id="SSF46689">
    <property type="entry name" value="Homeodomain-like"/>
    <property type="match status" value="1"/>
</dbReference>
<dbReference type="InterPro" id="IPR027417">
    <property type="entry name" value="P-loop_NTPase"/>
</dbReference>
<keyword evidence="2" id="KW-0067">ATP-binding</keyword>
<feature type="modified residue" description="4-aspartylphosphate" evidence="5">
    <location>
        <position position="51"/>
    </location>
</feature>
<dbReference type="InterPro" id="IPR011006">
    <property type="entry name" value="CheY-like_superfamily"/>
</dbReference>
<dbReference type="PROSITE" id="PS00675">
    <property type="entry name" value="SIGMA54_INTERACT_1"/>
    <property type="match status" value="1"/>
</dbReference>
<dbReference type="InterPro" id="IPR025662">
    <property type="entry name" value="Sigma_54_int_dom_ATP-bd_1"/>
</dbReference>
<keyword evidence="3" id="KW-0805">Transcription regulation</keyword>
<dbReference type="Proteomes" id="UP001597375">
    <property type="component" value="Unassembled WGS sequence"/>
</dbReference>
<evidence type="ECO:0000259" key="7">
    <source>
        <dbReference type="PROSITE" id="PS50110"/>
    </source>
</evidence>
<dbReference type="PANTHER" id="PTHR32071">
    <property type="entry name" value="TRANSCRIPTIONAL REGULATORY PROTEIN"/>
    <property type="match status" value="1"/>
</dbReference>
<name>A0ABW5D9K4_9BACT</name>
<keyword evidence="9" id="KW-1185">Reference proteome</keyword>
<comment type="caution">
    <text evidence="8">The sequence shown here is derived from an EMBL/GenBank/DDBJ whole genome shotgun (WGS) entry which is preliminary data.</text>
</comment>
<keyword evidence="1" id="KW-0547">Nucleotide-binding</keyword>
<dbReference type="SMART" id="SM00382">
    <property type="entry name" value="AAA"/>
    <property type="match status" value="1"/>
</dbReference>
<evidence type="ECO:0000256" key="1">
    <source>
        <dbReference type="ARBA" id="ARBA00022741"/>
    </source>
</evidence>
<dbReference type="Pfam" id="PF02954">
    <property type="entry name" value="HTH_8"/>
    <property type="match status" value="1"/>
</dbReference>
<keyword evidence="4" id="KW-0804">Transcription</keyword>
<sequence length="450" mass="50368">MDILVIDDDEAIRDAAVQLIEDCDHYAEGAEDSTLAMEALKLSTFDVVLLDLYLRGENGLDVLAKIKERYPKVSVIMITGMGSIPDAVKATQLGALDFLEKPFSREQFAMILQRVKRHRQLEVKVEELKEEVATHQPQGTYESKSPVVRDALDVLFRAAGSTASILLLGESGTGKSMIAKEIHARSTRKNKPFVTVNCPALSKELLESELFGHVKGAFTGALRDTRGKVHAADGGTLFLDEIGELPKELQPKLLRLLQEWEYERVGDTKTYKADVRIIAATNRDLADEVKNGEFREDLYFRLNVISVALPSLRDRREDLLHFAEQYLTFFAKQYRKEVREFSPSAKEAVMRYPWPGNLREMRNAIERAVILAQGPNIDTGDLPAMNAGISVSNTADGDGPWIGGEFSMEEIEESHMLKVLETTSTLSRAAEILGINEATLYRKRKRLGLK</sequence>
<proteinExistence type="predicted"/>
<evidence type="ECO:0000313" key="9">
    <source>
        <dbReference type="Proteomes" id="UP001597375"/>
    </source>
</evidence>
<dbReference type="InterPro" id="IPR058031">
    <property type="entry name" value="AAA_lid_NorR"/>
</dbReference>
<feature type="domain" description="Response regulatory" evidence="7">
    <location>
        <begin position="2"/>
        <end position="116"/>
    </location>
</feature>
<dbReference type="InterPro" id="IPR003593">
    <property type="entry name" value="AAA+_ATPase"/>
</dbReference>
<reference evidence="9" key="1">
    <citation type="journal article" date="2019" name="Int. J. Syst. Evol. Microbiol.">
        <title>The Global Catalogue of Microorganisms (GCM) 10K type strain sequencing project: providing services to taxonomists for standard genome sequencing and annotation.</title>
        <authorList>
            <consortium name="The Broad Institute Genomics Platform"/>
            <consortium name="The Broad Institute Genome Sequencing Center for Infectious Disease"/>
            <person name="Wu L."/>
            <person name="Ma J."/>
        </authorList>
    </citation>
    <scope>NUCLEOTIDE SEQUENCE [LARGE SCALE GENOMIC DNA]</scope>
    <source>
        <strain evidence="9">CGMCC 4.7106</strain>
    </source>
</reference>
<dbReference type="SUPFAM" id="SSF52540">
    <property type="entry name" value="P-loop containing nucleoside triphosphate hydrolases"/>
    <property type="match status" value="1"/>
</dbReference>
<dbReference type="InterPro" id="IPR001789">
    <property type="entry name" value="Sig_transdc_resp-reg_receiver"/>
</dbReference>
<dbReference type="RefSeq" id="WP_386820425.1">
    <property type="nucleotide sequence ID" value="NZ_JBHUIT010000017.1"/>
</dbReference>